<accession>A0A2K2D580</accession>
<evidence type="ECO:0000313" key="2">
    <source>
        <dbReference type="EnsemblPlants" id="PNT69441"/>
    </source>
</evidence>
<sequence>MLRPPSSFCFPRTFSSSFSFGSTSSFVDSSMAWGCRPGRSGVEDWKRRGVILMMDARRWRRICAVKETRRRG</sequence>
<dbReference type="EnsemblPlants" id="PNT69441">
    <property type="protein sequence ID" value="PNT69441"/>
    <property type="gene ID" value="BRADI_3g55495v3"/>
</dbReference>
<proteinExistence type="predicted"/>
<dbReference type="InParanoid" id="A0A2K2D580"/>
<evidence type="ECO:0000313" key="1">
    <source>
        <dbReference type="EMBL" id="PNT69441.1"/>
    </source>
</evidence>
<dbReference type="AlphaFoldDB" id="A0A2K2D580"/>
<reference evidence="2" key="3">
    <citation type="submission" date="2018-08" db="UniProtKB">
        <authorList>
            <consortium name="EnsemblPlants"/>
        </authorList>
    </citation>
    <scope>IDENTIFICATION</scope>
    <source>
        <strain evidence="2">cv. Bd21</strain>
    </source>
</reference>
<dbReference type="EMBL" id="CM000882">
    <property type="protein sequence ID" value="PNT69441.1"/>
    <property type="molecule type" value="Genomic_DNA"/>
</dbReference>
<dbReference type="Gramene" id="PNT69441">
    <property type="protein sequence ID" value="PNT69441"/>
    <property type="gene ID" value="BRADI_3g55495v3"/>
</dbReference>
<name>A0A2K2D580_BRADI</name>
<organism evidence="1">
    <name type="scientific">Brachypodium distachyon</name>
    <name type="common">Purple false brome</name>
    <name type="synonym">Trachynia distachya</name>
    <dbReference type="NCBI Taxonomy" id="15368"/>
    <lineage>
        <taxon>Eukaryota</taxon>
        <taxon>Viridiplantae</taxon>
        <taxon>Streptophyta</taxon>
        <taxon>Embryophyta</taxon>
        <taxon>Tracheophyta</taxon>
        <taxon>Spermatophyta</taxon>
        <taxon>Magnoliopsida</taxon>
        <taxon>Liliopsida</taxon>
        <taxon>Poales</taxon>
        <taxon>Poaceae</taxon>
        <taxon>BOP clade</taxon>
        <taxon>Pooideae</taxon>
        <taxon>Stipodae</taxon>
        <taxon>Brachypodieae</taxon>
        <taxon>Brachypodium</taxon>
    </lineage>
</organism>
<keyword evidence="3" id="KW-1185">Reference proteome</keyword>
<evidence type="ECO:0000313" key="3">
    <source>
        <dbReference type="Proteomes" id="UP000008810"/>
    </source>
</evidence>
<dbReference type="Proteomes" id="UP000008810">
    <property type="component" value="Chromosome 3"/>
</dbReference>
<reference evidence="1 2" key="1">
    <citation type="journal article" date="2010" name="Nature">
        <title>Genome sequencing and analysis of the model grass Brachypodium distachyon.</title>
        <authorList>
            <consortium name="International Brachypodium Initiative"/>
        </authorList>
    </citation>
    <scope>NUCLEOTIDE SEQUENCE [LARGE SCALE GENOMIC DNA]</scope>
    <source>
        <strain evidence="1 2">Bd21</strain>
    </source>
</reference>
<gene>
    <name evidence="1" type="ORF">BRADI_3g55495v3</name>
</gene>
<reference evidence="1" key="2">
    <citation type="submission" date="2017-06" db="EMBL/GenBank/DDBJ databases">
        <title>WGS assembly of Brachypodium distachyon.</title>
        <authorList>
            <consortium name="The International Brachypodium Initiative"/>
            <person name="Lucas S."/>
            <person name="Harmon-Smith M."/>
            <person name="Lail K."/>
            <person name="Tice H."/>
            <person name="Grimwood J."/>
            <person name="Bruce D."/>
            <person name="Barry K."/>
            <person name="Shu S."/>
            <person name="Lindquist E."/>
            <person name="Wang M."/>
            <person name="Pitluck S."/>
            <person name="Vogel J.P."/>
            <person name="Garvin D.F."/>
            <person name="Mockler T.C."/>
            <person name="Schmutz J."/>
            <person name="Rokhsar D."/>
            <person name="Bevan M.W."/>
        </authorList>
    </citation>
    <scope>NUCLEOTIDE SEQUENCE</scope>
    <source>
        <strain evidence="1">Bd21</strain>
    </source>
</reference>
<protein>
    <submittedName>
        <fullName evidence="1 2">Uncharacterized protein</fullName>
    </submittedName>
</protein>